<name>E9F9U7_METRA</name>
<dbReference type="PANTHER" id="PTHR24188:SF29">
    <property type="entry name" value="GH09064P"/>
    <property type="match status" value="1"/>
</dbReference>
<feature type="domain" description="Nephrocystin 3-like N-terminal" evidence="6">
    <location>
        <begin position="89"/>
        <end position="262"/>
    </location>
</feature>
<feature type="compositionally biased region" description="Basic and acidic residues" evidence="4">
    <location>
        <begin position="10"/>
        <end position="19"/>
    </location>
</feature>
<dbReference type="PRINTS" id="PR01415">
    <property type="entry name" value="ANKYRIN"/>
</dbReference>
<dbReference type="InterPro" id="IPR002110">
    <property type="entry name" value="Ankyrin_rpt"/>
</dbReference>
<evidence type="ECO:0000313" key="8">
    <source>
        <dbReference type="Proteomes" id="UP000002498"/>
    </source>
</evidence>
<evidence type="ECO:0000256" key="4">
    <source>
        <dbReference type="SAM" id="MobiDB-lite"/>
    </source>
</evidence>
<feature type="repeat" description="ANK" evidence="3">
    <location>
        <begin position="728"/>
        <end position="760"/>
    </location>
</feature>
<dbReference type="InterPro" id="IPR036770">
    <property type="entry name" value="Ankyrin_rpt-contain_sf"/>
</dbReference>
<sequence>MDVKSSVPDPESKSSRTHYEQSIGSGAMGHQVINVGPDQKNNYGDGTMIVGHNINLEQSNKLTRDEILKTLNKSPYERRKNRNPDRVPGTCEWFTGHDYFKQWQESKSSSMLWVSANPGCGKSVLAKYLVDSKLKSTKSRTICYFFLKDDFQDQRSVKSALSCILHQLFTERKDLFSNNIVRRFSGYSAPLANSCYELWELWDVLVMASQDKNAGEIVCILDAFDECEDHEQQDLASALCDFYGPGNDAKKNVSLKFLVTSRLHNDIERGFQPLKIPELPVIHLKGESDAEVSKIAGEIDLYIVDAVARIREDKGLQQSDEQSLLQGLRAIGNKTYLWVHLTLGWIKSVVSNTITEVDIRYVVNSLPHSVDKAYEKILARSTNPEEAKKLLHIVVAAARPLTLAEMYLAITIQEKHKSYKKLGSRPENFFKEHIRDLCGLFVNISEDSKIYLLHQTAKIFLVRKDDPDPLQDQKNQRLWKSSLQPQLSHRILCQICIWHLLFNEFEDQPLEETGKADDYVGGHVFLEYSATNWAAHFRASDIEDDSIIECLKKLCDAGSNRCLTWFRIYWVKTHGGFPLDFTALMIASYFGLERIVKLQLGLRNVKIDSRDGTYQRSALSWASENGFSGVVKLLLEGPKFRLKTLATRPWLLKAAKIDARDRHGRTPLSYAAWNGHQAIVQQLASKGARADSKDDIGGTPISYAICTGQQDIANQLMKGAQVDSVDEIRRTTLLSATKKGHEHIVKRLLDNGADIEAKDKYNETPLFGAILEEDKTMIELLLEKGANIEAKNSNDETPLFWAILGEDKTVIEILLEKGANTEAKDNKDQTPLFWAIEVGDKTVIELLLERGANIEAKDNKDQTPLFWAIEVGDKTVIELLLERGANIEAKDNKDQTPLSWAAQWGKEAVVKLLLERGANIEAKDNKDQTPLSWAAQWGKEAVVKLLLERGADIEAKNGTYGQTPLWWAARYRREAMVQLLLLRGANIEAKDKNNQTGPFSGGMRTW</sequence>
<feature type="repeat" description="ANK" evidence="3">
    <location>
        <begin position="860"/>
        <end position="892"/>
    </location>
</feature>
<feature type="region of interest" description="Disordered" evidence="4">
    <location>
        <begin position="1"/>
        <end position="29"/>
    </location>
</feature>
<reference evidence="7 8" key="2">
    <citation type="journal article" date="2014" name="Proc. Natl. Acad. Sci. U.S.A.">
        <title>Trajectory and genomic determinants of fungal-pathogen speciation and host adaptation.</title>
        <authorList>
            <person name="Hu X."/>
            <person name="Xiao G."/>
            <person name="Zheng P."/>
            <person name="Shang Y."/>
            <person name="Su Y."/>
            <person name="Zhang X."/>
            <person name="Liu X."/>
            <person name="Zhan S."/>
            <person name="St Leger R.J."/>
            <person name="Wang C."/>
        </authorList>
    </citation>
    <scope>GENOME REANNOTATION</scope>
    <source>
        <strain evidence="8">ARSEF 23 / ATCC MYA-3075</strain>
    </source>
</reference>
<keyword evidence="2 3" id="KW-0040">ANK repeat</keyword>
<dbReference type="Gene3D" id="1.25.40.20">
    <property type="entry name" value="Ankyrin repeat-containing domain"/>
    <property type="match status" value="5"/>
</dbReference>
<dbReference type="Pfam" id="PF24883">
    <property type="entry name" value="NPHP3_N"/>
    <property type="match status" value="1"/>
</dbReference>
<dbReference type="Pfam" id="PF22939">
    <property type="entry name" value="WHD_GPIID"/>
    <property type="match status" value="1"/>
</dbReference>
<dbReference type="Proteomes" id="UP000002498">
    <property type="component" value="Unassembled WGS sequence"/>
</dbReference>
<dbReference type="InterPro" id="IPR056884">
    <property type="entry name" value="NPHP3-like_N"/>
</dbReference>
<evidence type="ECO:0000256" key="1">
    <source>
        <dbReference type="ARBA" id="ARBA00022737"/>
    </source>
</evidence>
<reference evidence="7 8" key="1">
    <citation type="journal article" date="2011" name="PLoS Genet.">
        <title>Genome sequencing and comparative transcriptomics of the model entomopathogenic fungi Metarhizium anisopliae and M. acridum.</title>
        <authorList>
            <person name="Gao Q."/>
            <person name="Jin K."/>
            <person name="Ying S.H."/>
            <person name="Zhang Y."/>
            <person name="Xiao G."/>
            <person name="Shang Y."/>
            <person name="Duan Z."/>
            <person name="Hu X."/>
            <person name="Xie X.Q."/>
            <person name="Zhou G."/>
            <person name="Peng G."/>
            <person name="Luo Z."/>
            <person name="Huang W."/>
            <person name="Wang B."/>
            <person name="Fang W."/>
            <person name="Wang S."/>
            <person name="Zhong Y."/>
            <person name="Ma L.J."/>
            <person name="St Leger R.J."/>
            <person name="Zhao G.P."/>
            <person name="Pei Y."/>
            <person name="Feng M.G."/>
            <person name="Xia Y."/>
            <person name="Wang C."/>
        </authorList>
    </citation>
    <scope>NUCLEOTIDE SEQUENCE [LARGE SCALE GENOMIC DNA]</scope>
    <source>
        <strain evidence="8">ARSEF 23 / ATCC MYA-3075</strain>
    </source>
</reference>
<evidence type="ECO:0000259" key="6">
    <source>
        <dbReference type="Pfam" id="PF24883"/>
    </source>
</evidence>
<evidence type="ECO:0000259" key="5">
    <source>
        <dbReference type="Pfam" id="PF22939"/>
    </source>
</evidence>
<dbReference type="EMBL" id="ADNJ02000007">
    <property type="protein sequence ID" value="EFY95447.1"/>
    <property type="molecule type" value="Genomic_DNA"/>
</dbReference>
<proteinExistence type="predicted"/>
<protein>
    <submittedName>
        <fullName evidence="7">Ankyrin repeat-containing protein</fullName>
    </submittedName>
</protein>
<organism evidence="7 8">
    <name type="scientific">Metarhizium robertsii (strain ARSEF 23 / ATCC MYA-3075)</name>
    <name type="common">Metarhizium anisopliae (strain ARSEF 23)</name>
    <dbReference type="NCBI Taxonomy" id="655844"/>
    <lineage>
        <taxon>Eukaryota</taxon>
        <taxon>Fungi</taxon>
        <taxon>Dikarya</taxon>
        <taxon>Ascomycota</taxon>
        <taxon>Pezizomycotina</taxon>
        <taxon>Sordariomycetes</taxon>
        <taxon>Hypocreomycetidae</taxon>
        <taxon>Hypocreales</taxon>
        <taxon>Clavicipitaceae</taxon>
        <taxon>Metarhizium</taxon>
    </lineage>
</organism>
<feature type="repeat" description="ANK" evidence="3">
    <location>
        <begin position="761"/>
        <end position="793"/>
    </location>
</feature>
<feature type="repeat" description="ANK" evidence="3">
    <location>
        <begin position="663"/>
        <end position="695"/>
    </location>
</feature>
<dbReference type="Gene3D" id="3.40.50.300">
    <property type="entry name" value="P-loop containing nucleotide triphosphate hydrolases"/>
    <property type="match status" value="1"/>
</dbReference>
<gene>
    <name evidence="7" type="ORF">MAA_09046</name>
</gene>
<feature type="repeat" description="ANK" evidence="3">
    <location>
        <begin position="827"/>
        <end position="859"/>
    </location>
</feature>
<dbReference type="KEGG" id="maj:MAA_09046"/>
<feature type="domain" description="GPI inositol-deacylase winged helix" evidence="5">
    <location>
        <begin position="375"/>
        <end position="464"/>
    </location>
</feature>
<evidence type="ECO:0000313" key="7">
    <source>
        <dbReference type="EMBL" id="EFY95447.1"/>
    </source>
</evidence>
<evidence type="ECO:0000256" key="3">
    <source>
        <dbReference type="PROSITE-ProRule" id="PRU00023"/>
    </source>
</evidence>
<dbReference type="Pfam" id="PF12796">
    <property type="entry name" value="Ank_2"/>
    <property type="match status" value="3"/>
</dbReference>
<dbReference type="AlphaFoldDB" id="E9F9U7"/>
<dbReference type="GeneID" id="19263332"/>
<dbReference type="SUPFAM" id="SSF52540">
    <property type="entry name" value="P-loop containing nucleoside triphosphate hydrolases"/>
    <property type="match status" value="1"/>
</dbReference>
<dbReference type="InterPro" id="IPR054471">
    <property type="entry name" value="GPIID_WHD"/>
</dbReference>
<keyword evidence="8" id="KW-1185">Reference proteome</keyword>
<dbReference type="Pfam" id="PF00023">
    <property type="entry name" value="Ank"/>
    <property type="match status" value="3"/>
</dbReference>
<dbReference type="PROSITE" id="PS50088">
    <property type="entry name" value="ANK_REPEAT"/>
    <property type="match status" value="9"/>
</dbReference>
<dbReference type="InterPro" id="IPR027417">
    <property type="entry name" value="P-loop_NTPase"/>
</dbReference>
<dbReference type="OrthoDB" id="194358at2759"/>
<keyword evidence="1" id="KW-0677">Repeat</keyword>
<accession>E9F9U7</accession>
<comment type="caution">
    <text evidence="7">The sequence shown here is derived from an EMBL/GenBank/DDBJ whole genome shotgun (WGS) entry which is preliminary data.</text>
</comment>
<dbReference type="SUPFAM" id="SSF48403">
    <property type="entry name" value="Ankyrin repeat"/>
    <property type="match status" value="2"/>
</dbReference>
<dbReference type="RefSeq" id="XP_007825235.1">
    <property type="nucleotide sequence ID" value="XM_007827044.1"/>
</dbReference>
<dbReference type="HOGENOM" id="CLU_000288_34_23_1"/>
<feature type="repeat" description="ANK" evidence="3">
    <location>
        <begin position="960"/>
        <end position="992"/>
    </location>
</feature>
<dbReference type="PROSITE" id="PS50297">
    <property type="entry name" value="ANK_REP_REGION"/>
    <property type="match status" value="9"/>
</dbReference>
<dbReference type="Pfam" id="PF13606">
    <property type="entry name" value="Ank_3"/>
    <property type="match status" value="1"/>
</dbReference>
<dbReference type="SMART" id="SM00248">
    <property type="entry name" value="ANK"/>
    <property type="match status" value="12"/>
</dbReference>
<dbReference type="PANTHER" id="PTHR24188">
    <property type="entry name" value="ANKYRIN REPEAT PROTEIN"/>
    <property type="match status" value="1"/>
</dbReference>
<evidence type="ECO:0000256" key="2">
    <source>
        <dbReference type="ARBA" id="ARBA00023043"/>
    </source>
</evidence>
<feature type="repeat" description="ANK" evidence="3">
    <location>
        <begin position="794"/>
        <end position="826"/>
    </location>
</feature>
<feature type="repeat" description="ANK" evidence="3">
    <location>
        <begin position="893"/>
        <end position="925"/>
    </location>
</feature>
<feature type="repeat" description="ANK" evidence="3">
    <location>
        <begin position="926"/>
        <end position="958"/>
    </location>
</feature>